<organism evidence="2">
    <name type="scientific">Rhodosorus marinus</name>
    <dbReference type="NCBI Taxonomy" id="101924"/>
    <lineage>
        <taxon>Eukaryota</taxon>
        <taxon>Rhodophyta</taxon>
        <taxon>Stylonematophyceae</taxon>
        <taxon>Stylonematales</taxon>
        <taxon>Stylonemataceae</taxon>
        <taxon>Rhodosorus</taxon>
    </lineage>
</organism>
<protein>
    <submittedName>
        <fullName evidence="2">Uncharacterized protein</fullName>
    </submittedName>
</protein>
<proteinExistence type="predicted"/>
<dbReference type="EMBL" id="HBHW01030710">
    <property type="protein sequence ID" value="CAE0055759.1"/>
    <property type="molecule type" value="Transcribed_RNA"/>
</dbReference>
<feature type="compositionally biased region" description="Polar residues" evidence="1">
    <location>
        <begin position="84"/>
        <end position="94"/>
    </location>
</feature>
<name>A0A7S3EI54_9RHOD</name>
<feature type="region of interest" description="Disordered" evidence="1">
    <location>
        <begin position="72"/>
        <end position="102"/>
    </location>
</feature>
<feature type="compositionally biased region" description="Basic residues" evidence="1">
    <location>
        <begin position="73"/>
        <end position="83"/>
    </location>
</feature>
<gene>
    <name evidence="2" type="ORF">RMAR00112_LOCUS23795</name>
</gene>
<evidence type="ECO:0000313" key="2">
    <source>
        <dbReference type="EMBL" id="CAE0055759.1"/>
    </source>
</evidence>
<sequence>MRILNRTESPVQQIRRIRNLFEPHDPKTRSDIHRTITLSERIRLCSNRFHLDDDITRLKFLRLKGSAIQARAKTTHRAFRPPKRNTTQPAQQGSKRIATGPARLATTLRSTWRASSWSFPENVELDDPFKIRIQDNTG</sequence>
<dbReference type="AlphaFoldDB" id="A0A7S3EI54"/>
<accession>A0A7S3EI54</accession>
<evidence type="ECO:0000256" key="1">
    <source>
        <dbReference type="SAM" id="MobiDB-lite"/>
    </source>
</evidence>
<reference evidence="2" key="1">
    <citation type="submission" date="2021-01" db="EMBL/GenBank/DDBJ databases">
        <authorList>
            <person name="Corre E."/>
            <person name="Pelletier E."/>
            <person name="Niang G."/>
            <person name="Scheremetjew M."/>
            <person name="Finn R."/>
            <person name="Kale V."/>
            <person name="Holt S."/>
            <person name="Cochrane G."/>
            <person name="Meng A."/>
            <person name="Brown T."/>
            <person name="Cohen L."/>
        </authorList>
    </citation>
    <scope>NUCLEOTIDE SEQUENCE</scope>
    <source>
        <strain evidence="2">CCMP 769</strain>
    </source>
</reference>